<reference evidence="1 2" key="1">
    <citation type="journal article" date="2013" name="PLoS ONE">
        <title>Poles Apart: Arctic and Antarctic Octadecabacter strains Share High Genome Plasticity and a New Type of Xanthorhodopsin.</title>
        <authorList>
            <person name="Vollmers J."/>
            <person name="Voget S."/>
            <person name="Dietrich S."/>
            <person name="Gollnow K."/>
            <person name="Smits M."/>
            <person name="Meyer K."/>
            <person name="Brinkhoff T."/>
            <person name="Simon M."/>
            <person name="Daniel R."/>
        </authorList>
    </citation>
    <scope>NUCLEOTIDE SEQUENCE [LARGE SCALE GENOMIC DNA]</scope>
    <source>
        <strain evidence="1 2">307</strain>
    </source>
</reference>
<dbReference type="HOGENOM" id="CLU_2494845_0_0_5"/>
<name>M9RD69_9RHOB</name>
<keyword evidence="2" id="KW-1185">Reference proteome</keyword>
<evidence type="ECO:0000313" key="1">
    <source>
        <dbReference type="EMBL" id="AGI68351.1"/>
    </source>
</evidence>
<dbReference type="EMBL" id="CP003740">
    <property type="protein sequence ID" value="AGI68351.1"/>
    <property type="molecule type" value="Genomic_DNA"/>
</dbReference>
<dbReference type="RefSeq" id="WP_015500348.1">
    <property type="nucleotide sequence ID" value="NC_020911.1"/>
</dbReference>
<evidence type="ECO:0000313" key="2">
    <source>
        <dbReference type="Proteomes" id="UP000005307"/>
    </source>
</evidence>
<dbReference type="AlphaFoldDB" id="M9RD69"/>
<dbReference type="KEGG" id="oat:OAN307_c27760"/>
<protein>
    <submittedName>
        <fullName evidence="1">Uncharacterized protein</fullName>
    </submittedName>
</protein>
<proteinExistence type="predicted"/>
<accession>M9RD69</accession>
<organism evidence="1 2">
    <name type="scientific">Octadecabacter antarcticus 307</name>
    <dbReference type="NCBI Taxonomy" id="391626"/>
    <lineage>
        <taxon>Bacteria</taxon>
        <taxon>Pseudomonadati</taxon>
        <taxon>Pseudomonadota</taxon>
        <taxon>Alphaproteobacteria</taxon>
        <taxon>Rhodobacterales</taxon>
        <taxon>Roseobacteraceae</taxon>
        <taxon>Octadecabacter</taxon>
    </lineage>
</organism>
<gene>
    <name evidence="1" type="ORF">OAN307_c27760</name>
</gene>
<sequence length="86" mass="8362">MPLDILSIFAAVGVPGDVVLASSGINGVTVEAVPNIDAAGGVLTVIETTAASDGVAGTATLQYTDVAGTLSDITVDLPEGYSVAEG</sequence>
<dbReference type="Proteomes" id="UP000005307">
    <property type="component" value="Chromosome"/>
</dbReference>